<evidence type="ECO:0000313" key="3">
    <source>
        <dbReference type="Proteomes" id="UP000821866"/>
    </source>
</evidence>
<gene>
    <name evidence="2" type="ORF">HPB51_027498</name>
</gene>
<protein>
    <submittedName>
        <fullName evidence="2">Uncharacterized protein</fullName>
    </submittedName>
</protein>
<evidence type="ECO:0000313" key="2">
    <source>
        <dbReference type="EMBL" id="KAH7964257.1"/>
    </source>
</evidence>
<name>A0A9J6D030_RHIMP</name>
<reference evidence="2" key="1">
    <citation type="journal article" date="2020" name="Cell">
        <title>Large-Scale Comparative Analyses of Tick Genomes Elucidate Their Genetic Diversity and Vector Capacities.</title>
        <authorList>
            <consortium name="Tick Genome and Microbiome Consortium (TIGMIC)"/>
            <person name="Jia N."/>
            <person name="Wang J."/>
            <person name="Shi W."/>
            <person name="Du L."/>
            <person name="Sun Y."/>
            <person name="Zhan W."/>
            <person name="Jiang J.F."/>
            <person name="Wang Q."/>
            <person name="Zhang B."/>
            <person name="Ji P."/>
            <person name="Bell-Sakyi L."/>
            <person name="Cui X.M."/>
            <person name="Yuan T.T."/>
            <person name="Jiang B.G."/>
            <person name="Yang W.F."/>
            <person name="Lam T.T."/>
            <person name="Chang Q.C."/>
            <person name="Ding S.J."/>
            <person name="Wang X.J."/>
            <person name="Zhu J.G."/>
            <person name="Ruan X.D."/>
            <person name="Zhao L."/>
            <person name="Wei J.T."/>
            <person name="Ye R.Z."/>
            <person name="Que T.C."/>
            <person name="Du C.H."/>
            <person name="Zhou Y.H."/>
            <person name="Cheng J.X."/>
            <person name="Dai P.F."/>
            <person name="Guo W.B."/>
            <person name="Han X.H."/>
            <person name="Huang E.J."/>
            <person name="Li L.F."/>
            <person name="Wei W."/>
            <person name="Gao Y.C."/>
            <person name="Liu J.Z."/>
            <person name="Shao H.Z."/>
            <person name="Wang X."/>
            <person name="Wang C.C."/>
            <person name="Yang T.C."/>
            <person name="Huo Q.B."/>
            <person name="Li W."/>
            <person name="Chen H.Y."/>
            <person name="Chen S.E."/>
            <person name="Zhou L.G."/>
            <person name="Ni X.B."/>
            <person name="Tian J.H."/>
            <person name="Sheng Y."/>
            <person name="Liu T."/>
            <person name="Pan Y.S."/>
            <person name="Xia L.Y."/>
            <person name="Li J."/>
            <person name="Zhao F."/>
            <person name="Cao W.C."/>
        </authorList>
    </citation>
    <scope>NUCLEOTIDE SEQUENCE</scope>
    <source>
        <strain evidence="2">Rmic-2018</strain>
    </source>
</reference>
<sequence length="177" mass="19318">MRLTRALKRRVPFVGQVVPVIQAASGGDPTRNDARKWARRADSAQAREKSRLPTPGDDALFSAESRHTARRCRRPTGERASPSVWCTGQGVAACTAGIQKRAHTRLLCVTRSAEPAAGDERSSIDRCRRWTGFFAGALGRRSGTTRRPAWWRVGAKRSRALLLLSLAPAPSTSANSE</sequence>
<dbReference type="EMBL" id="JABSTU010004087">
    <property type="protein sequence ID" value="KAH7964257.1"/>
    <property type="molecule type" value="Genomic_DNA"/>
</dbReference>
<dbReference type="Proteomes" id="UP000821866">
    <property type="component" value="Unassembled WGS sequence"/>
</dbReference>
<comment type="caution">
    <text evidence="2">The sequence shown here is derived from an EMBL/GenBank/DDBJ whole genome shotgun (WGS) entry which is preliminary data.</text>
</comment>
<organism evidence="2 3">
    <name type="scientific">Rhipicephalus microplus</name>
    <name type="common">Cattle tick</name>
    <name type="synonym">Boophilus microplus</name>
    <dbReference type="NCBI Taxonomy" id="6941"/>
    <lineage>
        <taxon>Eukaryota</taxon>
        <taxon>Metazoa</taxon>
        <taxon>Ecdysozoa</taxon>
        <taxon>Arthropoda</taxon>
        <taxon>Chelicerata</taxon>
        <taxon>Arachnida</taxon>
        <taxon>Acari</taxon>
        <taxon>Parasitiformes</taxon>
        <taxon>Ixodida</taxon>
        <taxon>Ixodoidea</taxon>
        <taxon>Ixodidae</taxon>
        <taxon>Rhipicephalinae</taxon>
        <taxon>Rhipicephalus</taxon>
        <taxon>Boophilus</taxon>
    </lineage>
</organism>
<feature type="region of interest" description="Disordered" evidence="1">
    <location>
        <begin position="42"/>
        <end position="80"/>
    </location>
</feature>
<evidence type="ECO:0000256" key="1">
    <source>
        <dbReference type="SAM" id="MobiDB-lite"/>
    </source>
</evidence>
<accession>A0A9J6D030</accession>
<dbReference type="AlphaFoldDB" id="A0A9J6D030"/>
<proteinExistence type="predicted"/>
<reference evidence="2" key="2">
    <citation type="submission" date="2021-09" db="EMBL/GenBank/DDBJ databases">
        <authorList>
            <person name="Jia N."/>
            <person name="Wang J."/>
            <person name="Shi W."/>
            <person name="Du L."/>
            <person name="Sun Y."/>
            <person name="Zhan W."/>
            <person name="Jiang J."/>
            <person name="Wang Q."/>
            <person name="Zhang B."/>
            <person name="Ji P."/>
            <person name="Sakyi L.B."/>
            <person name="Cui X."/>
            <person name="Yuan T."/>
            <person name="Jiang B."/>
            <person name="Yang W."/>
            <person name="Lam T.T.-Y."/>
            <person name="Chang Q."/>
            <person name="Ding S."/>
            <person name="Wang X."/>
            <person name="Zhu J."/>
            <person name="Ruan X."/>
            <person name="Zhao L."/>
            <person name="Wei J."/>
            <person name="Que T."/>
            <person name="Du C."/>
            <person name="Cheng J."/>
            <person name="Dai P."/>
            <person name="Han X."/>
            <person name="Huang E."/>
            <person name="Gao Y."/>
            <person name="Liu J."/>
            <person name="Shao H."/>
            <person name="Ye R."/>
            <person name="Li L."/>
            <person name="Wei W."/>
            <person name="Wang X."/>
            <person name="Wang C."/>
            <person name="Huo Q."/>
            <person name="Li W."/>
            <person name="Guo W."/>
            <person name="Chen H."/>
            <person name="Chen S."/>
            <person name="Zhou L."/>
            <person name="Zhou L."/>
            <person name="Ni X."/>
            <person name="Tian J."/>
            <person name="Zhou Y."/>
            <person name="Sheng Y."/>
            <person name="Liu T."/>
            <person name="Pan Y."/>
            <person name="Xia L."/>
            <person name="Li J."/>
            <person name="Zhao F."/>
            <person name="Cao W."/>
        </authorList>
    </citation>
    <scope>NUCLEOTIDE SEQUENCE</scope>
    <source>
        <strain evidence="2">Rmic-2018</strain>
        <tissue evidence="2">Larvae</tissue>
    </source>
</reference>
<feature type="compositionally biased region" description="Basic and acidic residues" evidence="1">
    <location>
        <begin position="42"/>
        <end position="51"/>
    </location>
</feature>
<keyword evidence="3" id="KW-1185">Reference proteome</keyword>